<organism evidence="1 2">
    <name type="scientific">Candidatus Dojkabacteria bacterium</name>
    <dbReference type="NCBI Taxonomy" id="2099670"/>
    <lineage>
        <taxon>Bacteria</taxon>
        <taxon>Candidatus Dojkabacteria</taxon>
    </lineage>
</organism>
<dbReference type="AlphaFoldDB" id="A0A5C7J657"/>
<comment type="caution">
    <text evidence="1">The sequence shown here is derived from an EMBL/GenBank/DDBJ whole genome shotgun (WGS) entry which is preliminary data.</text>
</comment>
<name>A0A5C7J657_9BACT</name>
<dbReference type="Proteomes" id="UP000321026">
    <property type="component" value="Unassembled WGS sequence"/>
</dbReference>
<dbReference type="EMBL" id="SSDS01000087">
    <property type="protein sequence ID" value="TXG76026.1"/>
    <property type="molecule type" value="Genomic_DNA"/>
</dbReference>
<protein>
    <submittedName>
        <fullName evidence="1">Uncharacterized protein</fullName>
    </submittedName>
</protein>
<gene>
    <name evidence="1" type="ORF">E6Q11_05595</name>
</gene>
<evidence type="ECO:0000313" key="2">
    <source>
        <dbReference type="Proteomes" id="UP000321026"/>
    </source>
</evidence>
<evidence type="ECO:0000313" key="1">
    <source>
        <dbReference type="EMBL" id="TXG76026.1"/>
    </source>
</evidence>
<reference evidence="1 2" key="1">
    <citation type="submission" date="2018-09" db="EMBL/GenBank/DDBJ databases">
        <title>Metagenome Assembled Genomes from an Advanced Water Purification Facility.</title>
        <authorList>
            <person name="Stamps B.W."/>
            <person name="Spear J.R."/>
        </authorList>
    </citation>
    <scope>NUCLEOTIDE SEQUENCE [LARGE SCALE GENOMIC DNA]</scope>
    <source>
        <strain evidence="1">Bin_63_2</strain>
    </source>
</reference>
<accession>A0A5C7J657</accession>
<sequence>MAIRRSIGLLDRLTYNAGYGRIFEHGRIYLYDGQQPTSPDHGVSISPLAVVCQGGITPIPGSSVGGLEFNFPGGGVLSDYPQWVAKGMRTGRVTWWRMFWYLPDPNTDSQEYPRMDGGINDSLFMLDRDIVAGTNYNVESFTMRV</sequence>
<proteinExistence type="predicted"/>